<dbReference type="GO" id="GO:0006352">
    <property type="term" value="P:DNA-templated transcription initiation"/>
    <property type="evidence" value="ECO:0007669"/>
    <property type="project" value="InterPro"/>
</dbReference>
<keyword evidence="6" id="KW-1185">Reference proteome</keyword>
<dbReference type="Proteomes" id="UP001319200">
    <property type="component" value="Unassembled WGS sequence"/>
</dbReference>
<dbReference type="GO" id="GO:0016987">
    <property type="term" value="F:sigma factor activity"/>
    <property type="evidence" value="ECO:0007669"/>
    <property type="project" value="UniProtKB-KW"/>
</dbReference>
<evidence type="ECO:0000256" key="1">
    <source>
        <dbReference type="ARBA" id="ARBA00023015"/>
    </source>
</evidence>
<protein>
    <recommendedName>
        <fullName evidence="4">RNA polymerase sigma-70 region 2 domain-containing protein</fullName>
    </recommendedName>
</protein>
<organism evidence="5 6">
    <name type="scientific">Chryseosolibacter histidini</name>
    <dbReference type="NCBI Taxonomy" id="2782349"/>
    <lineage>
        <taxon>Bacteria</taxon>
        <taxon>Pseudomonadati</taxon>
        <taxon>Bacteroidota</taxon>
        <taxon>Cytophagia</taxon>
        <taxon>Cytophagales</taxon>
        <taxon>Chryseotaleaceae</taxon>
        <taxon>Chryseosolibacter</taxon>
    </lineage>
</organism>
<evidence type="ECO:0000313" key="6">
    <source>
        <dbReference type="Proteomes" id="UP001319200"/>
    </source>
</evidence>
<keyword evidence="2" id="KW-0731">Sigma factor</keyword>
<feature type="domain" description="RNA polymerase sigma-70 region 2" evidence="4">
    <location>
        <begin position="58"/>
        <end position="122"/>
    </location>
</feature>
<dbReference type="InterPro" id="IPR007627">
    <property type="entry name" value="RNA_pol_sigma70_r2"/>
</dbReference>
<reference evidence="5 6" key="1">
    <citation type="submission" date="2021-05" db="EMBL/GenBank/DDBJ databases">
        <title>A Polyphasic approach of four new species of the genus Ohtaekwangia: Ohtaekwangia histidinii sp. nov., Ohtaekwangia cretensis sp. nov., Ohtaekwangia indiensis sp. nov., Ohtaekwangia reichenbachii sp. nov. from diverse environment.</title>
        <authorList>
            <person name="Octaviana S."/>
        </authorList>
    </citation>
    <scope>NUCLEOTIDE SEQUENCE [LARGE SCALE GENOMIC DNA]</scope>
    <source>
        <strain evidence="5 6">PWU4</strain>
    </source>
</reference>
<dbReference type="PANTHER" id="PTHR43133">
    <property type="entry name" value="RNA POLYMERASE ECF-TYPE SIGMA FACTO"/>
    <property type="match status" value="1"/>
</dbReference>
<evidence type="ECO:0000256" key="2">
    <source>
        <dbReference type="ARBA" id="ARBA00023082"/>
    </source>
</evidence>
<sequence>MHRPLFFSGLSQWLSQAFAKPETATPSEKVASISRDNEINSGLVHAFSQGSEPAFRGIYDHYAPAIYRVSLRYFQSGQLAEDLVSEVFTALWYRRATFFEPDEVKLFLFTKAKSIALKYLARMTESRHHEVGP</sequence>
<proteinExistence type="predicted"/>
<dbReference type="EMBL" id="JAHESF010000007">
    <property type="protein sequence ID" value="MBT1697154.1"/>
    <property type="molecule type" value="Genomic_DNA"/>
</dbReference>
<gene>
    <name evidence="5" type="ORF">KK083_09730</name>
</gene>
<comment type="caution">
    <text evidence="5">The sequence shown here is derived from an EMBL/GenBank/DDBJ whole genome shotgun (WGS) entry which is preliminary data.</text>
</comment>
<accession>A0AAP2DN82</accession>
<dbReference type="AlphaFoldDB" id="A0AAP2DN82"/>
<dbReference type="Gene3D" id="1.10.1740.10">
    <property type="match status" value="1"/>
</dbReference>
<evidence type="ECO:0000259" key="4">
    <source>
        <dbReference type="Pfam" id="PF04542"/>
    </source>
</evidence>
<dbReference type="InterPro" id="IPR039425">
    <property type="entry name" value="RNA_pol_sigma-70-like"/>
</dbReference>
<evidence type="ECO:0000256" key="3">
    <source>
        <dbReference type="ARBA" id="ARBA00023163"/>
    </source>
</evidence>
<evidence type="ECO:0000313" key="5">
    <source>
        <dbReference type="EMBL" id="MBT1697154.1"/>
    </source>
</evidence>
<dbReference type="RefSeq" id="WP_254162926.1">
    <property type="nucleotide sequence ID" value="NZ_JAHESF010000007.1"/>
</dbReference>
<name>A0AAP2DN82_9BACT</name>
<dbReference type="PANTHER" id="PTHR43133:SF46">
    <property type="entry name" value="RNA POLYMERASE SIGMA-70 FACTOR ECF SUBFAMILY"/>
    <property type="match status" value="1"/>
</dbReference>
<keyword evidence="1" id="KW-0805">Transcription regulation</keyword>
<dbReference type="Pfam" id="PF04542">
    <property type="entry name" value="Sigma70_r2"/>
    <property type="match status" value="1"/>
</dbReference>
<keyword evidence="3" id="KW-0804">Transcription</keyword>
<dbReference type="InterPro" id="IPR013325">
    <property type="entry name" value="RNA_pol_sigma_r2"/>
</dbReference>
<dbReference type="SUPFAM" id="SSF88946">
    <property type="entry name" value="Sigma2 domain of RNA polymerase sigma factors"/>
    <property type="match status" value="1"/>
</dbReference>